<dbReference type="PATRIC" id="fig|1249552.3.peg.2921"/>
<accession>A0A0S2KHV4</accession>
<dbReference type="AlphaFoldDB" id="A0A0S2KHV4"/>
<dbReference type="STRING" id="1249552.PS2015_2894"/>
<dbReference type="PANTHER" id="PTHR21198">
    <property type="entry name" value="GLUTAMATE RACEMASE"/>
    <property type="match status" value="1"/>
</dbReference>
<dbReference type="InterPro" id="IPR001920">
    <property type="entry name" value="Asp/Glu_race"/>
</dbReference>
<gene>
    <name evidence="3" type="ORF">PS2015_2894</name>
</gene>
<sequence length="234" mass="25538">MKTIGLLGGMSWESTVTYYRLINEGIKQRLGGLHSAKIVLVSVDFAEVEQLQHVGDWQAAGALLTDAAAGLQKAGADFMLICTNTMHKVAAQIQSQVSLPLLHIADATADKLLAEGVSTVGLLGTRFTMEQDFYKQRLIERGLTVVVPDDAGRSEVNRVIYDELCLGQIRESSRQQYQKVIRDLQHAGAEAVILGCTEIGLLVRAQDSPLPLYDTTEIHAKIAVQYALECDENG</sequence>
<dbReference type="SUPFAM" id="SSF53681">
    <property type="entry name" value="Aspartate/glutamate racemase"/>
    <property type="match status" value="2"/>
</dbReference>
<dbReference type="InterPro" id="IPR004380">
    <property type="entry name" value="Asp_race"/>
</dbReference>
<evidence type="ECO:0000313" key="4">
    <source>
        <dbReference type="Proteomes" id="UP000065641"/>
    </source>
</evidence>
<evidence type="ECO:0000256" key="2">
    <source>
        <dbReference type="ARBA" id="ARBA00023235"/>
    </source>
</evidence>
<comment type="similarity">
    <text evidence="1">Belongs to the aspartate/glutamate racemases family.</text>
</comment>
<dbReference type="GO" id="GO:0047661">
    <property type="term" value="F:amino-acid racemase activity"/>
    <property type="evidence" value="ECO:0007669"/>
    <property type="project" value="InterPro"/>
</dbReference>
<name>A0A0S2KHV4_9GAMM</name>
<dbReference type="InterPro" id="IPR015942">
    <property type="entry name" value="Asp/Glu/hydantoin_racemase"/>
</dbReference>
<dbReference type="PANTHER" id="PTHR21198:SF7">
    <property type="entry name" value="ASPARTATE-GLUTAMATE RACEMASE FAMILY"/>
    <property type="match status" value="1"/>
</dbReference>
<dbReference type="OrthoDB" id="9803739at2"/>
<proteinExistence type="inferred from homology"/>
<evidence type="ECO:0000313" key="3">
    <source>
        <dbReference type="EMBL" id="ALO47522.1"/>
    </source>
</evidence>
<dbReference type="Pfam" id="PF01177">
    <property type="entry name" value="Asp_Glu_race"/>
    <property type="match status" value="1"/>
</dbReference>
<evidence type="ECO:0000256" key="1">
    <source>
        <dbReference type="ARBA" id="ARBA00007847"/>
    </source>
</evidence>
<dbReference type="KEGG" id="pspi:PS2015_2894"/>
<dbReference type="RefSeq" id="WP_058022905.1">
    <property type="nucleotide sequence ID" value="NZ_CP013189.1"/>
</dbReference>
<keyword evidence="4" id="KW-1185">Reference proteome</keyword>
<dbReference type="Proteomes" id="UP000065641">
    <property type="component" value="Chromosome"/>
</dbReference>
<keyword evidence="2" id="KW-0413">Isomerase</keyword>
<organism evidence="3 4">
    <name type="scientific">Pseudohongiella spirulinae</name>
    <dbReference type="NCBI Taxonomy" id="1249552"/>
    <lineage>
        <taxon>Bacteria</taxon>
        <taxon>Pseudomonadati</taxon>
        <taxon>Pseudomonadota</taxon>
        <taxon>Gammaproteobacteria</taxon>
        <taxon>Pseudomonadales</taxon>
        <taxon>Pseudohongiellaceae</taxon>
        <taxon>Pseudohongiella</taxon>
    </lineage>
</organism>
<dbReference type="Gene3D" id="3.40.50.1860">
    <property type="match status" value="2"/>
</dbReference>
<reference evidence="3 4" key="1">
    <citation type="submission" date="2015-11" db="EMBL/GenBank/DDBJ databases">
        <authorList>
            <person name="Zhang Y."/>
            <person name="Guo Z."/>
        </authorList>
    </citation>
    <scope>NUCLEOTIDE SEQUENCE [LARGE SCALE GENOMIC DNA]</scope>
    <source>
        <strain evidence="3 4">KCTC 32221</strain>
    </source>
</reference>
<dbReference type="EMBL" id="CP013189">
    <property type="protein sequence ID" value="ALO47522.1"/>
    <property type="molecule type" value="Genomic_DNA"/>
</dbReference>
<dbReference type="NCBIfam" id="TIGR00035">
    <property type="entry name" value="asp_race"/>
    <property type="match status" value="1"/>
</dbReference>
<protein>
    <submittedName>
        <fullName evidence="3">Racemase</fullName>
    </submittedName>
</protein>